<organism evidence="1 2">
    <name type="scientific">Eiseniibacteriota bacterium</name>
    <dbReference type="NCBI Taxonomy" id="2212470"/>
    <lineage>
        <taxon>Bacteria</taxon>
        <taxon>Candidatus Eiseniibacteriota</taxon>
    </lineage>
</organism>
<dbReference type="Proteomes" id="UP001593833">
    <property type="component" value="Unassembled WGS sequence"/>
</dbReference>
<name>A0ABV6YM24_UNCEI</name>
<reference evidence="1 2" key="1">
    <citation type="submission" date="2024-09" db="EMBL/GenBank/DDBJ databases">
        <authorList>
            <person name="D'Angelo T."/>
        </authorList>
    </citation>
    <scope>NUCLEOTIDE SEQUENCE [LARGE SCALE GENOMIC DNA]</scope>
    <source>
        <strain evidence="1">SAG AM-320-E07</strain>
    </source>
</reference>
<dbReference type="InterPro" id="IPR038636">
    <property type="entry name" value="Wzi_sf"/>
</dbReference>
<keyword evidence="2" id="KW-1185">Reference proteome</keyword>
<dbReference type="InterPro" id="IPR026950">
    <property type="entry name" value="Caps_assemb_Wzi"/>
</dbReference>
<evidence type="ECO:0000313" key="1">
    <source>
        <dbReference type="EMBL" id="MFC1573382.1"/>
    </source>
</evidence>
<feature type="non-terminal residue" evidence="1">
    <location>
        <position position="1"/>
    </location>
</feature>
<dbReference type="Pfam" id="PF14052">
    <property type="entry name" value="Caps_assemb_Wzi"/>
    <property type="match status" value="1"/>
</dbReference>
<gene>
    <name evidence="1" type="ORF">ACFL6M_07270</name>
</gene>
<dbReference type="EMBL" id="JBHPKH010000144">
    <property type="protein sequence ID" value="MFC1573382.1"/>
    <property type="molecule type" value="Genomic_DNA"/>
</dbReference>
<accession>A0ABV6YM24</accession>
<dbReference type="Gene3D" id="2.40.160.130">
    <property type="entry name" value="Capsule assembly protein Wzi"/>
    <property type="match status" value="1"/>
</dbReference>
<evidence type="ECO:0000313" key="2">
    <source>
        <dbReference type="Proteomes" id="UP001593833"/>
    </source>
</evidence>
<protein>
    <submittedName>
        <fullName evidence="1">Capsule assembly Wzi family protein</fullName>
    </submittedName>
</protein>
<sequence>DWDWTPATRVGVRGALYLGRSLVVSGGLFAAEMEDGRRFADPLVAGSDLILHEEEMTLSARVGGLRLRMGRDRHRWGPGVSGSLLLSDAGEPFSFAEYQVRLGSQLRFLALTGSTSPHQKRYLSAHRLCWTPTPGFSLSLSEGARYQANSPHLLYAVGFVPYTLVERLDFQDTLGDSTREEQRNNVLWAIDAVWRPRSELMIYAELLADDIAMTSSKMPTRGGLQGGLTFAPSWRSWDWTLAAEYTRVSNYTYSVYYQDQCLCDWEHQEDSIGYEFGPDVETLFLRCNVDPVEMWGGRLWLRHVRKGEGQIGQPWKPVGTINCSDGDPDCGDVDAWKLSGTVERTTVIGLELQWRPGPFTRVSTWFEAVHIRRPSHNPSSDSYLGSRLGCTLNLGIQ</sequence>
<comment type="caution">
    <text evidence="1">The sequence shown here is derived from an EMBL/GenBank/DDBJ whole genome shotgun (WGS) entry which is preliminary data.</text>
</comment>
<proteinExistence type="predicted"/>